<dbReference type="EMBL" id="BK016214">
    <property type="protein sequence ID" value="DAG02764.1"/>
    <property type="molecule type" value="Genomic_DNA"/>
</dbReference>
<organism evidence="2">
    <name type="scientific">Siphoviridae sp. ctiuu37</name>
    <dbReference type="NCBI Taxonomy" id="2825628"/>
    <lineage>
        <taxon>Viruses</taxon>
        <taxon>Duplodnaviria</taxon>
        <taxon>Heunggongvirae</taxon>
        <taxon>Uroviricota</taxon>
        <taxon>Caudoviricetes</taxon>
    </lineage>
</organism>
<feature type="compositionally biased region" description="Basic and acidic residues" evidence="1">
    <location>
        <begin position="290"/>
        <end position="309"/>
    </location>
</feature>
<reference evidence="2" key="1">
    <citation type="journal article" date="2021" name="Proc. Natl. Acad. Sci. U.S.A.">
        <title>A Catalog of Tens of Thousands of Viruses from Human Metagenomes Reveals Hidden Associations with Chronic Diseases.</title>
        <authorList>
            <person name="Tisza M.J."/>
            <person name="Buck C.B."/>
        </authorList>
    </citation>
    <scope>NUCLEOTIDE SEQUENCE</scope>
    <source>
        <strain evidence="2">Ctiuu37</strain>
    </source>
</reference>
<protein>
    <submittedName>
        <fullName evidence="2">Uncharacterized protein</fullName>
    </submittedName>
</protein>
<accession>A0A8S5V7R8</accession>
<proteinExistence type="predicted"/>
<evidence type="ECO:0000313" key="2">
    <source>
        <dbReference type="EMBL" id="DAG02764.1"/>
    </source>
</evidence>
<feature type="region of interest" description="Disordered" evidence="1">
    <location>
        <begin position="230"/>
        <end position="346"/>
    </location>
</feature>
<evidence type="ECO:0000256" key="1">
    <source>
        <dbReference type="SAM" id="MobiDB-lite"/>
    </source>
</evidence>
<feature type="compositionally biased region" description="Basic and acidic residues" evidence="1">
    <location>
        <begin position="230"/>
        <end position="250"/>
    </location>
</feature>
<name>A0A8S5V7R8_9CAUD</name>
<sequence length="413" mass="47345">MEEYTQLTLDDWLAMKESLKRDLIGVQESFVRIGYTLRKIEEQKLYKNDGYETVTEFAKAEYGLSASTISRFMSINRKFSIDGYSDRLRPEYAQMGSSKLSEMLSLPDADMEMIRPEMPKADIRELKHFNKETPEPEAADSLEKLVWKFFEANAAIAKQLEQSEAYADGESEKMVEIVNPAGVKTFRAGLYYMAMYENDIQIKQFGQQPQKMSWAEFFAITKKIFESAEWHQRTQEEEHPKIEPQEKGETKPIAPAQIKKPESPVNTEAEPVLETPKKPEKETSQNAAQKKNETEQPEEPRKPEEKVQSETEIAENGAESTQNATETAQTETEEQLPGQMNLPEDYPGTESIDVLGKTMQRKEYLDTLTAWGVAEYLHKNLTAEILGNREGLYEWLKGKVDERGYGMEDVNVL</sequence>
<feature type="compositionally biased region" description="Low complexity" evidence="1">
    <location>
        <begin position="318"/>
        <end position="330"/>
    </location>
</feature>